<dbReference type="EMBL" id="LR743599">
    <property type="protein sequence ID" value="CAA2630101.1"/>
    <property type="molecule type" value="Genomic_DNA"/>
</dbReference>
<feature type="region of interest" description="Disordered" evidence="1">
    <location>
        <begin position="30"/>
        <end position="53"/>
    </location>
</feature>
<keyword evidence="4" id="KW-1185">Reference proteome</keyword>
<sequence>MPERTSEMGEAESSSSSVFQVVGEPAVCVNGLPEMSTDGSPPTPPSSMNHGEAPQEPYFGRWFEGREVYKLFGDRYYWGKVVDFDSEMKWYRVVYEDGDFEDLDQDELEEVLLPIDVFVPLEALFLNVWHRGKLGGEPEELRKSKGVDRTVRQFQSTKVGFPQKVRAQLRQLAVGGPRKEVRTRKVRGILRQEL</sequence>
<dbReference type="PANTHER" id="PTHR37384">
    <property type="entry name" value="OS01G0835600 PROTEIN"/>
    <property type="match status" value="1"/>
</dbReference>
<feature type="domain" description="PTM/DIR17-like Tudor" evidence="2">
    <location>
        <begin position="65"/>
        <end position="112"/>
    </location>
</feature>
<dbReference type="AlphaFoldDB" id="A0A7I8JGT2"/>
<gene>
    <name evidence="3" type="ORF">SI7747_12015739</name>
</gene>
<evidence type="ECO:0000256" key="1">
    <source>
        <dbReference type="SAM" id="MobiDB-lite"/>
    </source>
</evidence>
<dbReference type="Proteomes" id="UP001189122">
    <property type="component" value="Unassembled WGS sequence"/>
</dbReference>
<dbReference type="InterPro" id="IPR047365">
    <property type="entry name" value="Tudor_AtPTM-like"/>
</dbReference>
<name>A0A7I8JGT2_SPIIN</name>
<dbReference type="CDD" id="cd20401">
    <property type="entry name" value="Tudor_AtPTM-like"/>
    <property type="match status" value="1"/>
</dbReference>
<protein>
    <recommendedName>
        <fullName evidence="2">PTM/DIR17-like Tudor domain-containing protein</fullName>
    </recommendedName>
</protein>
<organism evidence="3">
    <name type="scientific">Spirodela intermedia</name>
    <name type="common">Intermediate duckweed</name>
    <dbReference type="NCBI Taxonomy" id="51605"/>
    <lineage>
        <taxon>Eukaryota</taxon>
        <taxon>Viridiplantae</taxon>
        <taxon>Streptophyta</taxon>
        <taxon>Embryophyta</taxon>
        <taxon>Tracheophyta</taxon>
        <taxon>Spermatophyta</taxon>
        <taxon>Magnoliopsida</taxon>
        <taxon>Liliopsida</taxon>
        <taxon>Araceae</taxon>
        <taxon>Lemnoideae</taxon>
        <taxon>Spirodela</taxon>
    </lineage>
</organism>
<evidence type="ECO:0000313" key="3">
    <source>
        <dbReference type="EMBL" id="CAA2630101.1"/>
    </source>
</evidence>
<evidence type="ECO:0000313" key="4">
    <source>
        <dbReference type="Proteomes" id="UP001189122"/>
    </source>
</evidence>
<dbReference type="EMBL" id="CACRZD030000012">
    <property type="protein sequence ID" value="CAA6669344.1"/>
    <property type="molecule type" value="Genomic_DNA"/>
</dbReference>
<accession>A0A7I8JGT2</accession>
<proteinExistence type="predicted"/>
<dbReference type="Gene3D" id="2.30.30.140">
    <property type="match status" value="1"/>
</dbReference>
<dbReference type="PANTHER" id="PTHR37384:SF1">
    <property type="entry name" value="OS01G0835600 PROTEIN"/>
    <property type="match status" value="1"/>
</dbReference>
<dbReference type="Pfam" id="PF21743">
    <property type="entry name" value="PTM_DIR17_Tudor"/>
    <property type="match status" value="1"/>
</dbReference>
<reference evidence="3 4" key="1">
    <citation type="submission" date="2019-12" db="EMBL/GenBank/DDBJ databases">
        <authorList>
            <person name="Scholz U."/>
            <person name="Mascher M."/>
            <person name="Fiebig A."/>
        </authorList>
    </citation>
    <scope>NUCLEOTIDE SEQUENCE</scope>
</reference>
<evidence type="ECO:0000259" key="2">
    <source>
        <dbReference type="Pfam" id="PF21743"/>
    </source>
</evidence>